<evidence type="ECO:0000256" key="4">
    <source>
        <dbReference type="ARBA" id="ARBA00022547"/>
    </source>
</evidence>
<dbReference type="GO" id="GO:0045259">
    <property type="term" value="C:proton-transporting ATP synthase complex"/>
    <property type="evidence" value="ECO:0007669"/>
    <property type="project" value="UniProtKB-KW"/>
</dbReference>
<dbReference type="Pfam" id="PF00119">
    <property type="entry name" value="ATP-synt_A"/>
    <property type="match status" value="1"/>
</dbReference>
<feature type="transmembrane region" description="Helical" evidence="11">
    <location>
        <begin position="62"/>
        <end position="81"/>
    </location>
</feature>
<proteinExistence type="inferred from homology"/>
<feature type="transmembrane region" description="Helical" evidence="11">
    <location>
        <begin position="120"/>
        <end position="140"/>
    </location>
</feature>
<keyword evidence="5 11" id="KW-0812">Transmembrane</keyword>
<keyword evidence="8 11" id="KW-0406">Ion transport</keyword>
<keyword evidence="9 11" id="KW-0472">Membrane</keyword>
<dbReference type="eggNOG" id="COG0356">
    <property type="taxonomic scope" value="Bacteria"/>
</dbReference>
<evidence type="ECO:0000256" key="6">
    <source>
        <dbReference type="ARBA" id="ARBA00022781"/>
    </source>
</evidence>
<evidence type="ECO:0000256" key="7">
    <source>
        <dbReference type="ARBA" id="ARBA00022989"/>
    </source>
</evidence>
<keyword evidence="11" id="KW-1003">Cell membrane</keyword>
<evidence type="ECO:0000256" key="12">
    <source>
        <dbReference type="RuleBase" id="RU000483"/>
    </source>
</evidence>
<feature type="transmembrane region" description="Helical" evidence="11">
    <location>
        <begin position="252"/>
        <end position="278"/>
    </location>
</feature>
<keyword evidence="11" id="KW-0997">Cell inner membrane</keyword>
<dbReference type="PANTHER" id="PTHR42823">
    <property type="entry name" value="ATP SYNTHASE SUBUNIT A, CHLOROPLASTIC"/>
    <property type="match status" value="1"/>
</dbReference>
<accession>B9K7T5</accession>
<dbReference type="InterPro" id="IPR045082">
    <property type="entry name" value="ATP_syn_F0_a_bact/chloroplast"/>
</dbReference>
<comment type="function">
    <text evidence="11 12">Key component of the proton channel; it plays a direct role in the translocation of protons across the membrane.</text>
</comment>
<name>B9K7T5_THENN</name>
<dbReference type="SUPFAM" id="SSF81336">
    <property type="entry name" value="F1F0 ATP synthase subunit A"/>
    <property type="match status" value="1"/>
</dbReference>
<keyword evidence="10 11" id="KW-0066">ATP synthesis</keyword>
<dbReference type="Gene3D" id="1.20.120.220">
    <property type="entry name" value="ATP synthase, F0 complex, subunit A"/>
    <property type="match status" value="1"/>
</dbReference>
<dbReference type="GO" id="GO:0046933">
    <property type="term" value="F:proton-transporting ATP synthase activity, rotational mechanism"/>
    <property type="evidence" value="ECO:0007669"/>
    <property type="project" value="UniProtKB-UniRule"/>
</dbReference>
<dbReference type="HAMAP" id="MF_01393">
    <property type="entry name" value="ATP_synth_a_bact"/>
    <property type="match status" value="1"/>
</dbReference>
<evidence type="ECO:0000313" key="13">
    <source>
        <dbReference type="EMBL" id="ACM23018.1"/>
    </source>
</evidence>
<dbReference type="InterPro" id="IPR035908">
    <property type="entry name" value="F0_ATP_A_sf"/>
</dbReference>
<dbReference type="AlphaFoldDB" id="B9K7T5"/>
<evidence type="ECO:0000256" key="2">
    <source>
        <dbReference type="ARBA" id="ARBA00006810"/>
    </source>
</evidence>
<keyword evidence="14" id="KW-1185">Reference proteome</keyword>
<feature type="transmembrane region" description="Helical" evidence="11">
    <location>
        <begin position="14"/>
        <end position="31"/>
    </location>
</feature>
<dbReference type="CDD" id="cd00310">
    <property type="entry name" value="ATP-synt_Fo_a_6"/>
    <property type="match status" value="1"/>
</dbReference>
<dbReference type="Proteomes" id="UP000000445">
    <property type="component" value="Chromosome"/>
</dbReference>
<keyword evidence="6 11" id="KW-0375">Hydrogen ion transport</keyword>
<dbReference type="GO" id="GO:0005886">
    <property type="term" value="C:plasma membrane"/>
    <property type="evidence" value="ECO:0007669"/>
    <property type="project" value="UniProtKB-SubCell"/>
</dbReference>
<dbReference type="PRINTS" id="PR00123">
    <property type="entry name" value="ATPASEA"/>
</dbReference>
<evidence type="ECO:0000256" key="5">
    <source>
        <dbReference type="ARBA" id="ARBA00022692"/>
    </source>
</evidence>
<evidence type="ECO:0000256" key="1">
    <source>
        <dbReference type="ARBA" id="ARBA00004141"/>
    </source>
</evidence>
<reference evidence="13 14" key="1">
    <citation type="journal article" date="2009" name="Biosci. Biotechnol. Biochem.">
        <title>WeGAS: a web-based microbial genome annotation system.</title>
        <authorList>
            <person name="Lee D."/>
            <person name="Seo H."/>
            <person name="Park C."/>
            <person name="Park K."/>
        </authorList>
    </citation>
    <scope>NUCLEOTIDE SEQUENCE [LARGE SCALE GENOMIC DNA]</scope>
    <source>
        <strain evidence="14">ATCC 49049 / DSM 4359 / NBRC 107923 / NS-E</strain>
    </source>
</reference>
<evidence type="ECO:0000256" key="8">
    <source>
        <dbReference type="ARBA" id="ARBA00023065"/>
    </source>
</evidence>
<comment type="subunit">
    <text evidence="11">F-type ATPases have 2 components, CF(1) - the catalytic core - and CF(0) - the membrane proton channel. CF(1) has five subunits: alpha(3), beta(3), gamma(1), delta(1), epsilon(1). CF(0) has three main subunits: a(1), b(2) and c(9-12). The alpha and beta chains form an alternating ring which encloses part of the gamma chain. CF(1) is attached to CF(0) by a central stalk formed by the gamma and epsilon chains, while a peripheral stalk is formed by the delta and b chains.</text>
</comment>
<dbReference type="InterPro" id="IPR000568">
    <property type="entry name" value="ATP_synth_F0_asu"/>
</dbReference>
<organism evidence="13 14">
    <name type="scientific">Thermotoga neapolitana (strain ATCC 49049 / DSM 4359 / NBRC 107923 / NS-E)</name>
    <dbReference type="NCBI Taxonomy" id="309803"/>
    <lineage>
        <taxon>Bacteria</taxon>
        <taxon>Thermotogati</taxon>
        <taxon>Thermotogota</taxon>
        <taxon>Thermotogae</taxon>
        <taxon>Thermotogales</taxon>
        <taxon>Thermotogaceae</taxon>
        <taxon>Thermotoga</taxon>
    </lineage>
</organism>
<gene>
    <name evidence="11" type="primary">atpB</name>
    <name evidence="13" type="ordered locus">CTN_0842</name>
</gene>
<evidence type="ECO:0000256" key="11">
    <source>
        <dbReference type="HAMAP-Rule" id="MF_01393"/>
    </source>
</evidence>
<dbReference type="EMBL" id="CP000916">
    <property type="protein sequence ID" value="ACM23018.1"/>
    <property type="molecule type" value="Genomic_DNA"/>
</dbReference>
<comment type="similarity">
    <text evidence="2 11 12">Belongs to the ATPase A chain family.</text>
</comment>
<evidence type="ECO:0000256" key="10">
    <source>
        <dbReference type="ARBA" id="ARBA00023310"/>
    </source>
</evidence>
<sequence>MAGLKITFSKKEKIFLSIFIAAYIVVAILNIQQLKKTPMEEIFGGLGKRWIVDINGFRFNPMTIMVGAGIAVLLILIAYRLRRFELVPNRKQALIESILETFYEIVDESIPDKRFVKPTFVIATTLFLFIAFSNVIGGAVPGINVVAAEDGSIQKITLFSDIWPAPTGDLNTNLTYAVLVLIISHVFAIRSKGFKEWLKTWFYPNPVMFPINLIGELAKPISHSLRLFGNIGGGAILVYILSYMTKYFFAPIVFWGFFGIFVGLVQAFVFSMLAVAYISSQLS</sequence>
<dbReference type="PROSITE" id="PS00449">
    <property type="entry name" value="ATPASE_A"/>
    <property type="match status" value="1"/>
</dbReference>
<dbReference type="HOGENOM" id="CLU_041018_2_3_0"/>
<dbReference type="NCBIfam" id="TIGR01131">
    <property type="entry name" value="ATP_synt_6_or_A"/>
    <property type="match status" value="1"/>
</dbReference>
<keyword evidence="3 11" id="KW-0813">Transport</keyword>
<evidence type="ECO:0000313" key="14">
    <source>
        <dbReference type="Proteomes" id="UP000000445"/>
    </source>
</evidence>
<keyword evidence="7 11" id="KW-1133">Transmembrane helix</keyword>
<evidence type="ECO:0000256" key="3">
    <source>
        <dbReference type="ARBA" id="ARBA00022448"/>
    </source>
</evidence>
<dbReference type="GO" id="GO:0042777">
    <property type="term" value="P:proton motive force-driven plasma membrane ATP synthesis"/>
    <property type="evidence" value="ECO:0007669"/>
    <property type="project" value="TreeGrafter"/>
</dbReference>
<dbReference type="KEGG" id="tna:CTN_0842"/>
<dbReference type="STRING" id="309803.CTN_0842"/>
<dbReference type="PANTHER" id="PTHR42823:SF3">
    <property type="entry name" value="ATP SYNTHASE SUBUNIT A, CHLOROPLASTIC"/>
    <property type="match status" value="1"/>
</dbReference>
<dbReference type="InterPro" id="IPR023011">
    <property type="entry name" value="ATP_synth_F0_asu_AS"/>
</dbReference>
<evidence type="ECO:0000256" key="9">
    <source>
        <dbReference type="ARBA" id="ARBA00023136"/>
    </source>
</evidence>
<feature type="transmembrane region" description="Helical" evidence="11">
    <location>
        <begin position="227"/>
        <end position="246"/>
    </location>
</feature>
<keyword evidence="4 11" id="KW-0138">CF(0)</keyword>
<comment type="subcellular location">
    <subcellularLocation>
        <location evidence="11">Cell inner membrane</location>
        <topology evidence="11">Multi-pass membrane protein</topology>
    </subcellularLocation>
    <subcellularLocation>
        <location evidence="12">Cell membrane</location>
        <topology evidence="12">Multi-pass membrane protein</topology>
    </subcellularLocation>
    <subcellularLocation>
        <location evidence="1">Membrane</location>
        <topology evidence="1">Multi-pass membrane protein</topology>
    </subcellularLocation>
</comment>
<feature type="transmembrane region" description="Helical" evidence="11">
    <location>
        <begin position="173"/>
        <end position="189"/>
    </location>
</feature>
<protein>
    <recommendedName>
        <fullName evidence="11 12">ATP synthase subunit a</fullName>
    </recommendedName>
    <alternativeName>
        <fullName evidence="11">ATP synthase F0 sector subunit a</fullName>
    </alternativeName>
    <alternativeName>
        <fullName evidence="11">F-ATPase subunit 6</fullName>
    </alternativeName>
</protein>